<keyword evidence="1" id="KW-0648">Protein biosynthesis</keyword>
<dbReference type="InterPro" id="IPR023398">
    <property type="entry name" value="TIF_eIF4e-like"/>
</dbReference>
<dbReference type="PANTHER" id="PTHR11960:SF18">
    <property type="entry name" value="EUKARYOTIC TRANSLATION INITIATION FACTOR 4E HOMOLOGOUS PROTEIN, ISOFORM B"/>
    <property type="match status" value="1"/>
</dbReference>
<keyword evidence="4" id="KW-1185">Reference proteome</keyword>
<proteinExistence type="inferred from homology"/>
<dbReference type="AlphaFoldDB" id="A0A6A5SU03"/>
<dbReference type="Proteomes" id="UP000800038">
    <property type="component" value="Unassembled WGS sequence"/>
</dbReference>
<evidence type="ECO:0000313" key="4">
    <source>
        <dbReference type="Proteomes" id="UP000800038"/>
    </source>
</evidence>
<dbReference type="EMBL" id="ML976020">
    <property type="protein sequence ID" value="KAF1943961.1"/>
    <property type="molecule type" value="Genomic_DNA"/>
</dbReference>
<comment type="similarity">
    <text evidence="1">Belongs to the eukaryotic initiation factor 4E family.</text>
</comment>
<dbReference type="GO" id="GO:0000340">
    <property type="term" value="F:RNA 7-methylguanosine cap binding"/>
    <property type="evidence" value="ECO:0007669"/>
    <property type="project" value="TreeGrafter"/>
</dbReference>
<name>A0A6A5SU03_9PLEO</name>
<organism evidence="3 4">
    <name type="scientific">Clathrospora elynae</name>
    <dbReference type="NCBI Taxonomy" id="706981"/>
    <lineage>
        <taxon>Eukaryota</taxon>
        <taxon>Fungi</taxon>
        <taxon>Dikarya</taxon>
        <taxon>Ascomycota</taxon>
        <taxon>Pezizomycotina</taxon>
        <taxon>Dothideomycetes</taxon>
        <taxon>Pleosporomycetidae</taxon>
        <taxon>Pleosporales</taxon>
        <taxon>Diademaceae</taxon>
        <taxon>Clathrospora</taxon>
    </lineage>
</organism>
<reference evidence="3" key="1">
    <citation type="journal article" date="2020" name="Stud. Mycol.">
        <title>101 Dothideomycetes genomes: a test case for predicting lifestyles and emergence of pathogens.</title>
        <authorList>
            <person name="Haridas S."/>
            <person name="Albert R."/>
            <person name="Binder M."/>
            <person name="Bloem J."/>
            <person name="Labutti K."/>
            <person name="Salamov A."/>
            <person name="Andreopoulos B."/>
            <person name="Baker S."/>
            <person name="Barry K."/>
            <person name="Bills G."/>
            <person name="Bluhm B."/>
            <person name="Cannon C."/>
            <person name="Castanera R."/>
            <person name="Culley D."/>
            <person name="Daum C."/>
            <person name="Ezra D."/>
            <person name="Gonzalez J."/>
            <person name="Henrissat B."/>
            <person name="Kuo A."/>
            <person name="Liang C."/>
            <person name="Lipzen A."/>
            <person name="Lutzoni F."/>
            <person name="Magnuson J."/>
            <person name="Mondo S."/>
            <person name="Nolan M."/>
            <person name="Ohm R."/>
            <person name="Pangilinan J."/>
            <person name="Park H.-J."/>
            <person name="Ramirez L."/>
            <person name="Alfaro M."/>
            <person name="Sun H."/>
            <person name="Tritt A."/>
            <person name="Yoshinaga Y."/>
            <person name="Zwiers L.-H."/>
            <person name="Turgeon B."/>
            <person name="Goodwin S."/>
            <person name="Spatafora J."/>
            <person name="Crous P."/>
            <person name="Grigoriev I."/>
        </authorList>
    </citation>
    <scope>NUCLEOTIDE SEQUENCE</scope>
    <source>
        <strain evidence="3">CBS 161.51</strain>
    </source>
</reference>
<dbReference type="Gene3D" id="3.30.760.10">
    <property type="entry name" value="RNA Cap, Translation Initiation Factor Eif4e"/>
    <property type="match status" value="1"/>
</dbReference>
<feature type="region of interest" description="Disordered" evidence="2">
    <location>
        <begin position="307"/>
        <end position="330"/>
    </location>
</feature>
<gene>
    <name evidence="3" type="ORF">EJ02DRAFT_342016</name>
</gene>
<dbReference type="InterPro" id="IPR019770">
    <property type="entry name" value="TIF_eIF_4E_CS"/>
</dbReference>
<dbReference type="Pfam" id="PF01652">
    <property type="entry name" value="IF4E"/>
    <property type="match status" value="1"/>
</dbReference>
<evidence type="ECO:0000256" key="2">
    <source>
        <dbReference type="SAM" id="MobiDB-lite"/>
    </source>
</evidence>
<dbReference type="PANTHER" id="PTHR11960">
    <property type="entry name" value="EUKARYOTIC TRANSLATION INITIATION FACTOR 4E RELATED"/>
    <property type="match status" value="1"/>
</dbReference>
<sequence>MSHSENSAEKSEPHQRTVSATKRFGADSSHGGRNPFNAISPLTTGGLVSPTTGGSSAFGLGSGAFASFGSAAKAPKTPGATAFDFKAAVASTGTPTTSSEKKDRPVSKVVNSIRKESMSTPTIPENMASHSAPPDYNVPWPLKYTWAVWYRPPTAKNTDYEKSIVPICRFSTAQEYWKVFAHLKRPSSLPSVSDYHVFKKNIRPVWEDDENKRGGKWIMRLKKGVADRYWEELLMALVGDRFVEAGEEVCGFVLSVRSGEDVFSIWTKNDGGRNVKIRDIIKRVLDLPEGTNIIWRSHDDSIAQRSAIDQARHEKNQQGHEKREKSTAGS</sequence>
<dbReference type="InterPro" id="IPR001040">
    <property type="entry name" value="TIF_eIF_4E"/>
</dbReference>
<feature type="compositionally biased region" description="Basic and acidic residues" evidence="2">
    <location>
        <begin position="1"/>
        <end position="15"/>
    </location>
</feature>
<keyword evidence="1" id="KW-0694">RNA-binding</keyword>
<dbReference type="GO" id="GO:0016281">
    <property type="term" value="C:eukaryotic translation initiation factor 4F complex"/>
    <property type="evidence" value="ECO:0007669"/>
    <property type="project" value="TreeGrafter"/>
</dbReference>
<feature type="region of interest" description="Disordered" evidence="2">
    <location>
        <begin position="1"/>
        <end position="45"/>
    </location>
</feature>
<accession>A0A6A5SU03</accession>
<dbReference type="PROSITE" id="PS00813">
    <property type="entry name" value="IF4E"/>
    <property type="match status" value="1"/>
</dbReference>
<evidence type="ECO:0000256" key="1">
    <source>
        <dbReference type="RuleBase" id="RU004374"/>
    </source>
</evidence>
<feature type="compositionally biased region" description="Basic and acidic residues" evidence="2">
    <location>
        <begin position="310"/>
        <end position="330"/>
    </location>
</feature>
<evidence type="ECO:0000313" key="3">
    <source>
        <dbReference type="EMBL" id="KAF1943961.1"/>
    </source>
</evidence>
<dbReference type="OrthoDB" id="590761at2759"/>
<keyword evidence="1 3" id="KW-0396">Initiation factor</keyword>
<dbReference type="GO" id="GO:0003743">
    <property type="term" value="F:translation initiation factor activity"/>
    <property type="evidence" value="ECO:0007669"/>
    <property type="project" value="UniProtKB-KW"/>
</dbReference>
<protein>
    <submittedName>
        <fullName evidence="3">Eukaryotic translation initiation factor 4E</fullName>
    </submittedName>
</protein>
<dbReference type="FunFam" id="3.30.760.10:FF:000015">
    <property type="entry name" value="Translation initiation factor eIF4E3, putative"/>
    <property type="match status" value="1"/>
</dbReference>
<dbReference type="SUPFAM" id="SSF55418">
    <property type="entry name" value="eIF4e-like"/>
    <property type="match status" value="1"/>
</dbReference>